<dbReference type="Proteomes" id="UP000739411">
    <property type="component" value="Unassembled WGS sequence"/>
</dbReference>
<proteinExistence type="predicted"/>
<evidence type="ECO:0008006" key="4">
    <source>
        <dbReference type="Google" id="ProtNLM"/>
    </source>
</evidence>
<evidence type="ECO:0000313" key="2">
    <source>
        <dbReference type="EMBL" id="MBK7417020.1"/>
    </source>
</evidence>
<name>A0A935N2C1_9RHOO</name>
<dbReference type="EMBL" id="JADJMS010000047">
    <property type="protein sequence ID" value="MBK7417020.1"/>
    <property type="molecule type" value="Genomic_DNA"/>
</dbReference>
<organism evidence="2 3">
    <name type="scientific">Candidatus Dechloromonas phosphorivorans</name>
    <dbReference type="NCBI Taxonomy" id="2899244"/>
    <lineage>
        <taxon>Bacteria</taxon>
        <taxon>Pseudomonadati</taxon>
        <taxon>Pseudomonadota</taxon>
        <taxon>Betaproteobacteria</taxon>
        <taxon>Rhodocyclales</taxon>
        <taxon>Azonexaceae</taxon>
        <taxon>Dechloromonas</taxon>
    </lineage>
</organism>
<comment type="caution">
    <text evidence="2">The sequence shown here is derived from an EMBL/GenBank/DDBJ whole genome shotgun (WGS) entry which is preliminary data.</text>
</comment>
<dbReference type="AlphaFoldDB" id="A0A935N2C1"/>
<reference evidence="2 3" key="1">
    <citation type="submission" date="2020-10" db="EMBL/GenBank/DDBJ databases">
        <title>Connecting structure to function with the recovery of over 1000 high-quality activated sludge metagenome-assembled genomes encoding full-length rRNA genes using long-read sequencing.</title>
        <authorList>
            <person name="Singleton C.M."/>
            <person name="Petriglieri F."/>
            <person name="Kristensen J.M."/>
            <person name="Kirkegaard R.H."/>
            <person name="Michaelsen T.Y."/>
            <person name="Andersen M.H."/>
            <person name="Karst S.M."/>
            <person name="Dueholm M.S."/>
            <person name="Nielsen P.H."/>
            <person name="Albertsen M."/>
        </authorList>
    </citation>
    <scope>NUCLEOTIDE SEQUENCE [LARGE SCALE GENOMIC DNA]</scope>
    <source>
        <strain evidence="2">EsbW_18-Q3-R4-48_BATAC.463</strain>
    </source>
</reference>
<gene>
    <name evidence="2" type="ORF">IPJ38_19880</name>
</gene>
<keyword evidence="1" id="KW-0732">Signal</keyword>
<evidence type="ECO:0000256" key="1">
    <source>
        <dbReference type="SAM" id="SignalP"/>
    </source>
</evidence>
<sequence length="238" mass="27313">MTAKRKIERRKGTPRAWVARYMRLPLSIAIIACSLAHADETESVSPQTRFSSKEMGLRLRVQDGGWAGAPRESIETVLYSVADELLSRLPTKLASTIVIIHTDSNPVAMYERGPAGEYQIRLHASGENWHLYAYEFAHELCHILSNYDENIDATTIKHNQWFEETLCETASLFVLKSLANTWESSPPEPKWSEAARKLRRFFDHLISESHRQLPAQTPLVSWLHENEDRLRNDPLYAK</sequence>
<protein>
    <recommendedName>
        <fullName evidence="4">IrrE N-terminal-like domain-containing protein</fullName>
    </recommendedName>
</protein>
<feature type="signal peptide" evidence="1">
    <location>
        <begin position="1"/>
        <end position="38"/>
    </location>
</feature>
<feature type="chain" id="PRO_5037320644" description="IrrE N-terminal-like domain-containing protein" evidence="1">
    <location>
        <begin position="39"/>
        <end position="238"/>
    </location>
</feature>
<accession>A0A935N2C1</accession>
<evidence type="ECO:0000313" key="3">
    <source>
        <dbReference type="Proteomes" id="UP000739411"/>
    </source>
</evidence>